<evidence type="ECO:0000313" key="10">
    <source>
        <dbReference type="EMBL" id="UYU72294.1"/>
    </source>
</evidence>
<keyword evidence="3" id="KW-1003">Cell membrane</keyword>
<dbReference type="KEGG" id="btho:Btheta7330_01280"/>
<feature type="transmembrane region" description="Helical" evidence="7">
    <location>
        <begin position="49"/>
        <end position="69"/>
    </location>
</feature>
<keyword evidence="4 7" id="KW-0812">Transmembrane</keyword>
<comment type="similarity">
    <text evidence="2">Belongs to the chromate ion transporter (CHR) (TC 2.A.51) family.</text>
</comment>
<gene>
    <name evidence="8" type="ORF">ERS852557_04117</name>
    <name evidence="9" type="ORF">GAN93_18835</name>
    <name evidence="10" type="ORF">KQP59_04070</name>
</gene>
<feature type="transmembrane region" description="Helical" evidence="7">
    <location>
        <begin position="141"/>
        <end position="172"/>
    </location>
</feature>
<dbReference type="Pfam" id="PF02417">
    <property type="entry name" value="Chromate_transp"/>
    <property type="match status" value="1"/>
</dbReference>
<evidence type="ECO:0000313" key="11">
    <source>
        <dbReference type="Proteomes" id="UP000095541"/>
    </source>
</evidence>
<proteinExistence type="inferred from homology"/>
<evidence type="ECO:0000313" key="9">
    <source>
        <dbReference type="EMBL" id="KAB4449397.1"/>
    </source>
</evidence>
<dbReference type="Proteomes" id="UP000460317">
    <property type="component" value="Unassembled WGS sequence"/>
</dbReference>
<feature type="transmembrane region" description="Helical" evidence="7">
    <location>
        <begin position="111"/>
        <end position="129"/>
    </location>
</feature>
<evidence type="ECO:0000256" key="5">
    <source>
        <dbReference type="ARBA" id="ARBA00022989"/>
    </source>
</evidence>
<reference evidence="9 12" key="2">
    <citation type="journal article" date="2019" name="Nat. Med.">
        <title>A library of human gut bacterial isolates paired with longitudinal multiomics data enables mechanistic microbiome research.</title>
        <authorList>
            <person name="Poyet M."/>
            <person name="Groussin M."/>
            <person name="Gibbons S.M."/>
            <person name="Avila-Pacheco J."/>
            <person name="Jiang X."/>
            <person name="Kearney S.M."/>
            <person name="Perrotta A.R."/>
            <person name="Berdy B."/>
            <person name="Zhao S."/>
            <person name="Lieberman T.D."/>
            <person name="Swanson P.K."/>
            <person name="Smith M."/>
            <person name="Roesemann S."/>
            <person name="Alexander J.E."/>
            <person name="Rich S.A."/>
            <person name="Livny J."/>
            <person name="Vlamakis H."/>
            <person name="Clish C."/>
            <person name="Bullock K."/>
            <person name="Deik A."/>
            <person name="Scott J."/>
            <person name="Pierce K.A."/>
            <person name="Xavier R.J."/>
            <person name="Alm E.J."/>
        </authorList>
    </citation>
    <scope>NUCLEOTIDE SEQUENCE [LARGE SCALE GENOMIC DNA]</scope>
    <source>
        <strain evidence="9 12">BIOML-A165</strain>
    </source>
</reference>
<dbReference type="PANTHER" id="PTHR43663:SF2">
    <property type="entry name" value="CHROMATE TRANSPORT PROTEIN-RELATED"/>
    <property type="match status" value="1"/>
</dbReference>
<dbReference type="AlphaFoldDB" id="A0A0P0FIT8"/>
<dbReference type="InterPro" id="IPR003370">
    <property type="entry name" value="Chromate_transpt"/>
</dbReference>
<protein>
    <submittedName>
        <fullName evidence="8">Chromate transport protein</fullName>
    </submittedName>
    <submittedName>
        <fullName evidence="9">Chromate transporter</fullName>
    </submittedName>
</protein>
<evidence type="ECO:0000313" key="8">
    <source>
        <dbReference type="EMBL" id="CUQ39545.1"/>
    </source>
</evidence>
<dbReference type="GO" id="GO:0005886">
    <property type="term" value="C:plasma membrane"/>
    <property type="evidence" value="ECO:0007669"/>
    <property type="project" value="UniProtKB-SubCell"/>
</dbReference>
<dbReference type="Proteomes" id="UP001156216">
    <property type="component" value="Chromosome"/>
</dbReference>
<keyword evidence="6 7" id="KW-0472">Membrane</keyword>
<keyword evidence="5 7" id="KW-1133">Transmembrane helix</keyword>
<dbReference type="InterPro" id="IPR052518">
    <property type="entry name" value="CHR_Transporter"/>
</dbReference>
<accession>A0A0P0FIT8</accession>
<reference evidence="8 11" key="1">
    <citation type="submission" date="2015-09" db="EMBL/GenBank/DDBJ databases">
        <authorList>
            <consortium name="Pathogen Informatics"/>
        </authorList>
    </citation>
    <scope>NUCLEOTIDE SEQUENCE [LARGE SCALE GENOMIC DNA]</scope>
    <source>
        <strain evidence="8 11">2789STDY5834945</strain>
    </source>
</reference>
<evidence type="ECO:0000256" key="7">
    <source>
        <dbReference type="SAM" id="Phobius"/>
    </source>
</evidence>
<evidence type="ECO:0000256" key="6">
    <source>
        <dbReference type="ARBA" id="ARBA00023136"/>
    </source>
</evidence>
<evidence type="ECO:0000256" key="2">
    <source>
        <dbReference type="ARBA" id="ARBA00005262"/>
    </source>
</evidence>
<evidence type="ECO:0000313" key="12">
    <source>
        <dbReference type="Proteomes" id="UP000460317"/>
    </source>
</evidence>
<evidence type="ECO:0000256" key="1">
    <source>
        <dbReference type="ARBA" id="ARBA00004651"/>
    </source>
</evidence>
<dbReference type="EMBL" id="CZBI01000007">
    <property type="protein sequence ID" value="CUQ39545.1"/>
    <property type="molecule type" value="Genomic_DNA"/>
</dbReference>
<dbReference type="RefSeq" id="WP_055221371.1">
    <property type="nucleotide sequence ID" value="NZ_CAXKYD010000042.1"/>
</dbReference>
<dbReference type="PANTHER" id="PTHR43663">
    <property type="entry name" value="CHROMATE TRANSPORT PROTEIN-RELATED"/>
    <property type="match status" value="1"/>
</dbReference>
<dbReference type="GO" id="GO:0015109">
    <property type="term" value="F:chromate transmembrane transporter activity"/>
    <property type="evidence" value="ECO:0007669"/>
    <property type="project" value="InterPro"/>
</dbReference>
<evidence type="ECO:0000256" key="3">
    <source>
        <dbReference type="ARBA" id="ARBA00022475"/>
    </source>
</evidence>
<dbReference type="PATRIC" id="fig|818.23.peg.1311"/>
<dbReference type="Proteomes" id="UP000095541">
    <property type="component" value="Unassembled WGS sequence"/>
</dbReference>
<feature type="transmembrane region" description="Helical" evidence="7">
    <location>
        <begin position="76"/>
        <end position="99"/>
    </location>
</feature>
<evidence type="ECO:0000256" key="4">
    <source>
        <dbReference type="ARBA" id="ARBA00022692"/>
    </source>
</evidence>
<comment type="subcellular location">
    <subcellularLocation>
        <location evidence="1">Cell membrane</location>
        <topology evidence="1">Multi-pass membrane protein</topology>
    </subcellularLocation>
</comment>
<reference evidence="10" key="3">
    <citation type="submission" date="2021-06" db="EMBL/GenBank/DDBJ databases">
        <title>Interrogation of the integrated mobile genetic elements in gut-associated Bacteroides with a consensus prediction approach.</title>
        <authorList>
            <person name="Campbell D.E."/>
            <person name="Leigh J.R."/>
            <person name="Kim T."/>
            <person name="England W."/>
            <person name="Whitaker R.J."/>
            <person name="Degnan P.H."/>
        </authorList>
    </citation>
    <scope>NUCLEOTIDE SEQUENCE</scope>
    <source>
        <strain evidence="10">VPI-BTDOT2</strain>
    </source>
</reference>
<feature type="transmembrane region" description="Helical" evidence="7">
    <location>
        <begin position="7"/>
        <end position="29"/>
    </location>
</feature>
<organism evidence="9 12">
    <name type="scientific">Bacteroides thetaiotaomicron</name>
    <dbReference type="NCBI Taxonomy" id="818"/>
    <lineage>
        <taxon>Bacteria</taxon>
        <taxon>Pseudomonadati</taxon>
        <taxon>Bacteroidota</taxon>
        <taxon>Bacteroidia</taxon>
        <taxon>Bacteroidales</taxon>
        <taxon>Bacteroidaceae</taxon>
        <taxon>Bacteroides</taxon>
    </lineage>
</organism>
<name>A0A0P0FIT8_BACT4</name>
<dbReference type="EMBL" id="CP083681">
    <property type="protein sequence ID" value="UYU72294.1"/>
    <property type="molecule type" value="Genomic_DNA"/>
</dbReference>
<dbReference type="EMBL" id="WCSB01000021">
    <property type="protein sequence ID" value="KAB4449397.1"/>
    <property type="molecule type" value="Genomic_DNA"/>
</dbReference>
<sequence length="185" mass="20440">MNIYLESFGIFFKIGAFTIGGGYAMVPLIENEIVTKRKWIAQEDFIDLLAISQSAPGILAVNISIFIGYKLRGIRGSIVTALGTILPSFIIILAIALFFHSFKDNPIVERIFKGIRPAVVALIAAPTFTMGRSAKINRYNLWIPVVSALLIWLLGFSPIWIIIAAGVGGFLWGKFKKVESEHSRL</sequence>